<sequence length="70" mass="8071">MLVLKGLSVRAAVSWKASRAARGRLWVRYHSRDAVCSDTRKREETMVDWNLNFAHDVETVTEEEIVIPVD</sequence>
<comment type="caution">
    <text evidence="1">The sequence shown here is derived from an EMBL/GenBank/DDBJ whole genome shotgun (WGS) entry which is preliminary data.</text>
</comment>
<protein>
    <submittedName>
        <fullName evidence="1">Uncharacterized protein</fullName>
    </submittedName>
</protein>
<gene>
    <name evidence="1" type="ORF">HID58_055394</name>
</gene>
<name>A0ABQ8AKA8_BRANA</name>
<evidence type="ECO:0000313" key="1">
    <source>
        <dbReference type="EMBL" id="KAH0892965.1"/>
    </source>
</evidence>
<evidence type="ECO:0000313" key="2">
    <source>
        <dbReference type="Proteomes" id="UP000824890"/>
    </source>
</evidence>
<accession>A0ABQ8AKA8</accession>
<reference evidence="1 2" key="1">
    <citation type="submission" date="2021-05" db="EMBL/GenBank/DDBJ databases">
        <title>Genome Assembly of Synthetic Allotetraploid Brassica napus Reveals Homoeologous Exchanges between Subgenomes.</title>
        <authorList>
            <person name="Davis J.T."/>
        </authorList>
    </citation>
    <scope>NUCLEOTIDE SEQUENCE [LARGE SCALE GENOMIC DNA]</scope>
    <source>
        <strain evidence="2">cv. Da-Ae</strain>
        <tissue evidence="1">Seedling</tissue>
    </source>
</reference>
<organism evidence="1 2">
    <name type="scientific">Brassica napus</name>
    <name type="common">Rape</name>
    <dbReference type="NCBI Taxonomy" id="3708"/>
    <lineage>
        <taxon>Eukaryota</taxon>
        <taxon>Viridiplantae</taxon>
        <taxon>Streptophyta</taxon>
        <taxon>Embryophyta</taxon>
        <taxon>Tracheophyta</taxon>
        <taxon>Spermatophyta</taxon>
        <taxon>Magnoliopsida</taxon>
        <taxon>eudicotyledons</taxon>
        <taxon>Gunneridae</taxon>
        <taxon>Pentapetalae</taxon>
        <taxon>rosids</taxon>
        <taxon>malvids</taxon>
        <taxon>Brassicales</taxon>
        <taxon>Brassicaceae</taxon>
        <taxon>Brassiceae</taxon>
        <taxon>Brassica</taxon>
    </lineage>
</organism>
<dbReference type="EMBL" id="JAGKQM010000013">
    <property type="protein sequence ID" value="KAH0892965.1"/>
    <property type="molecule type" value="Genomic_DNA"/>
</dbReference>
<proteinExistence type="predicted"/>
<keyword evidence="2" id="KW-1185">Reference proteome</keyword>
<dbReference type="Proteomes" id="UP000824890">
    <property type="component" value="Unassembled WGS sequence"/>
</dbReference>